<keyword evidence="2" id="KW-1185">Reference proteome</keyword>
<dbReference type="KEGG" id="copr:Cop2CBH44_04370"/>
<organism evidence="1 2">
    <name type="scientific">Coprobacter secundus subsp. similis</name>
    <dbReference type="NCBI Taxonomy" id="2751153"/>
    <lineage>
        <taxon>Bacteria</taxon>
        <taxon>Pseudomonadati</taxon>
        <taxon>Bacteroidota</taxon>
        <taxon>Bacteroidia</taxon>
        <taxon>Bacteroidales</taxon>
        <taxon>Barnesiellaceae</taxon>
        <taxon>Coprobacter</taxon>
    </lineage>
</organism>
<sequence>MKKWVYAISVVAIIISCTGKNNKAKEQYEKAELLFEQGEYNRAKEVIDSIEILYPNSFDEIKRGMQLMRKINLKEYERNLAYADSMLQVRKADVERLKKEFYLEKDAKYQEEGNYIYKTEKNAGVIKRSYVRAQVSEQGQMMISSVYFGPSGLKHQSMRVEAPDGTYALTAVIPYDGARNFSFTNDGNTTEVVTYKGPQMMSVANFIYNTPGKIKVSYEGKRPYSFYLDERSRKMLNTSYELASAMRAVKDFTREQAIASKTVEVLRRQIAEKEAELKK</sequence>
<evidence type="ECO:0000313" key="1">
    <source>
        <dbReference type="EMBL" id="BCI62084.1"/>
    </source>
</evidence>
<dbReference type="RefSeq" id="WP_200755474.1">
    <property type="nucleotide sequence ID" value="NZ_AP023322.1"/>
</dbReference>
<evidence type="ECO:0008006" key="3">
    <source>
        <dbReference type="Google" id="ProtNLM"/>
    </source>
</evidence>
<name>A0A7G1HUJ0_9BACT</name>
<evidence type="ECO:0000313" key="2">
    <source>
        <dbReference type="Proteomes" id="UP000594042"/>
    </source>
</evidence>
<gene>
    <name evidence="1" type="ORF">Cop2CBH44_04370</name>
</gene>
<dbReference type="EMBL" id="AP023322">
    <property type="protein sequence ID" value="BCI62084.1"/>
    <property type="molecule type" value="Genomic_DNA"/>
</dbReference>
<proteinExistence type="predicted"/>
<accession>A0A7G1HUJ0</accession>
<protein>
    <recommendedName>
        <fullName evidence="3">Lipoprotein</fullName>
    </recommendedName>
</protein>
<dbReference type="Proteomes" id="UP000594042">
    <property type="component" value="Chromosome"/>
</dbReference>
<dbReference type="AlphaFoldDB" id="A0A7G1HUJ0"/>
<reference evidence="2" key="1">
    <citation type="submission" date="2020-07" db="EMBL/GenBank/DDBJ databases">
        <title>Complete genome sequencing of Coprobacter sp. strain 2CBH44.</title>
        <authorList>
            <person name="Sakamoto M."/>
            <person name="Murakami T."/>
            <person name="Mori H."/>
        </authorList>
    </citation>
    <scope>NUCLEOTIDE SEQUENCE [LARGE SCALE GENOMIC DNA]</scope>
    <source>
        <strain evidence="2">2CBH44</strain>
    </source>
</reference>
<dbReference type="PROSITE" id="PS51257">
    <property type="entry name" value="PROKAR_LIPOPROTEIN"/>
    <property type="match status" value="1"/>
</dbReference>